<evidence type="ECO:0000313" key="2">
    <source>
        <dbReference type="Proteomes" id="UP001732700"/>
    </source>
</evidence>
<proteinExistence type="predicted"/>
<evidence type="ECO:0000313" key="1">
    <source>
        <dbReference type="EnsemblPlants" id="AVESA.00010b.r2.4CG1325040.1.CDS"/>
    </source>
</evidence>
<dbReference type="EnsemblPlants" id="AVESA.00010b.r2.4CG1325040.1">
    <property type="protein sequence ID" value="AVESA.00010b.r2.4CG1325040.1.CDS"/>
    <property type="gene ID" value="AVESA.00010b.r2.4CG1325040"/>
</dbReference>
<name>A0ACD5WZF8_AVESA</name>
<accession>A0ACD5WZF8</accession>
<reference evidence="1" key="2">
    <citation type="submission" date="2025-09" db="UniProtKB">
        <authorList>
            <consortium name="EnsemblPlants"/>
        </authorList>
    </citation>
    <scope>IDENTIFICATION</scope>
</reference>
<reference evidence="1" key="1">
    <citation type="submission" date="2021-05" db="EMBL/GenBank/DDBJ databases">
        <authorList>
            <person name="Scholz U."/>
            <person name="Mascher M."/>
            <person name="Fiebig A."/>
        </authorList>
    </citation>
    <scope>NUCLEOTIDE SEQUENCE [LARGE SCALE GENOMIC DNA]</scope>
</reference>
<protein>
    <submittedName>
        <fullName evidence="1">Uncharacterized protein</fullName>
    </submittedName>
</protein>
<keyword evidence="2" id="KW-1185">Reference proteome</keyword>
<organism evidence="1 2">
    <name type="scientific">Avena sativa</name>
    <name type="common">Oat</name>
    <dbReference type="NCBI Taxonomy" id="4498"/>
    <lineage>
        <taxon>Eukaryota</taxon>
        <taxon>Viridiplantae</taxon>
        <taxon>Streptophyta</taxon>
        <taxon>Embryophyta</taxon>
        <taxon>Tracheophyta</taxon>
        <taxon>Spermatophyta</taxon>
        <taxon>Magnoliopsida</taxon>
        <taxon>Liliopsida</taxon>
        <taxon>Poales</taxon>
        <taxon>Poaceae</taxon>
        <taxon>BOP clade</taxon>
        <taxon>Pooideae</taxon>
        <taxon>Poodae</taxon>
        <taxon>Poeae</taxon>
        <taxon>Poeae Chloroplast Group 1 (Aveneae type)</taxon>
        <taxon>Aveninae</taxon>
        <taxon>Avena</taxon>
    </lineage>
</organism>
<dbReference type="Proteomes" id="UP001732700">
    <property type="component" value="Chromosome 4C"/>
</dbReference>
<sequence length="561" mass="64631">MTVTLQDISMIFALSIKGQPVCMSSDSDNWREVMIGLIGKVPTQEKMSAGATYKWIQENFKKCPEDADEEVIQMYARAYLWYVISRTLFSDGTGRIASFMWLTLFAEWGYMHSWGSAALAYLYRQLDEACCRTGKGSSIGGPMVLLTIWSWLRIPVGRPIPMKEKPWDDHGNSRLRAPTWAYLWDNTEVFHGESEECYLRYTNQLDLLTPEKVEWEPYRTRGNVGTGVWFQADLNRKCMQEAHLWRIRAPLICVYVVEFHLPQRVMRQFGLFQETPPPYKDTSIALHGLDKIKQKREKNWPAYHHKYIQKWYARIEEIENPNAVSHPEVPHDAAAFNRWSTTDLFEADRGANSAGVIRFVREEISKHMDGATEALKHPPGKGSELALREFVERTKRWGRGLGVLLGCRTAEAASPVRSSSLEVTGTSNTNAELEDDLEVDQDGEGEDEDEDDDEEGLENVDEDEEEGQDEIGMSQLHDAPQSSQRARRFNLKPRQPREPYTPSEWEKKKMLAEERKRQTQVARNAPSNEDEDYDPPRRSRRHEGHSKTNEDRVAKRGKGRN</sequence>